<name>A0A3B0MSL2_9RHOB</name>
<reference evidence="2" key="1">
    <citation type="submission" date="2018-08" db="EMBL/GenBank/DDBJ databases">
        <authorList>
            <person name="Rodrigo-Torres L."/>
            <person name="Arahal R. D."/>
            <person name="Lucena T."/>
        </authorList>
    </citation>
    <scope>NUCLEOTIDE SEQUENCE [LARGE SCALE GENOMIC DNA]</scope>
    <source>
        <strain evidence="2">CECT 7235</strain>
    </source>
</reference>
<dbReference type="EMBL" id="UIHC01000011">
    <property type="protein sequence ID" value="SUZ31824.1"/>
    <property type="molecule type" value="Genomic_DNA"/>
</dbReference>
<organism evidence="1 2">
    <name type="scientific">Roseinatronobacter ekhonensis</name>
    <dbReference type="NCBI Taxonomy" id="254356"/>
    <lineage>
        <taxon>Bacteria</taxon>
        <taxon>Pseudomonadati</taxon>
        <taxon>Pseudomonadota</taxon>
        <taxon>Alphaproteobacteria</taxon>
        <taxon>Rhodobacterales</taxon>
        <taxon>Paracoccaceae</taxon>
        <taxon>Roseinatronobacter</taxon>
    </lineage>
</organism>
<dbReference type="SUPFAM" id="SSF51556">
    <property type="entry name" value="Metallo-dependent hydrolases"/>
    <property type="match status" value="1"/>
</dbReference>
<dbReference type="Gene3D" id="3.20.20.140">
    <property type="entry name" value="Metal-dependent hydrolases"/>
    <property type="match status" value="1"/>
</dbReference>
<dbReference type="OrthoDB" id="9804920at2"/>
<dbReference type="GO" id="GO:0006508">
    <property type="term" value="P:proteolysis"/>
    <property type="evidence" value="ECO:0007669"/>
    <property type="project" value="InterPro"/>
</dbReference>
<dbReference type="InterPro" id="IPR008257">
    <property type="entry name" value="Pept_M19"/>
</dbReference>
<dbReference type="PROSITE" id="PS51365">
    <property type="entry name" value="RENAL_DIPEPTIDASE_2"/>
    <property type="match status" value="1"/>
</dbReference>
<accession>A0A3B0MSL2</accession>
<evidence type="ECO:0008006" key="3">
    <source>
        <dbReference type="Google" id="ProtNLM"/>
    </source>
</evidence>
<proteinExistence type="predicted"/>
<dbReference type="RefSeq" id="WP_121094300.1">
    <property type="nucleotide sequence ID" value="NZ_UIHC01000011.1"/>
</dbReference>
<gene>
    <name evidence="1" type="ORF">ROE7235_01575</name>
</gene>
<dbReference type="InterPro" id="IPR032466">
    <property type="entry name" value="Metal_Hydrolase"/>
</dbReference>
<dbReference type="PANTHER" id="PTHR10443:SF12">
    <property type="entry name" value="DIPEPTIDASE"/>
    <property type="match status" value="1"/>
</dbReference>
<sequence>MTPRIDALQYANWSEKIFRQMRAGSVDAVHVTITYHENFRETVLNIEAWNRWFEQFPDLIFQGFDARDIDLAHQTGRTAIFFGAQNPSCIEDDIGLVEVLHRLGLRFMQLTYNNQSLLASGCYEAMDTGLTRMGRAVVHEMNRVGLVVDMSHSGERSTLDAIAHSSRPIAITHANPSSWHPALRNKSDRVLRALAESGGMLGFSVYPHHLRGGGECTVAEFCEMVARTADLMGTGQIGIGTDLCQDQPDSVVDWMRAGRWTKSRDYGEGSSDNPGFPPMPEWFRDNRDFGQIADGLRAVGFSAEDVGAVMGGNWARFFADGFGAASSLRREAAQ</sequence>
<dbReference type="AlphaFoldDB" id="A0A3B0MSL2"/>
<dbReference type="Proteomes" id="UP000272908">
    <property type="component" value="Unassembled WGS sequence"/>
</dbReference>
<dbReference type="PANTHER" id="PTHR10443">
    <property type="entry name" value="MICROSOMAL DIPEPTIDASE"/>
    <property type="match status" value="1"/>
</dbReference>
<protein>
    <recommendedName>
        <fullName evidence="3">Membrane dipeptidase</fullName>
    </recommendedName>
</protein>
<dbReference type="Pfam" id="PF01244">
    <property type="entry name" value="Peptidase_M19"/>
    <property type="match status" value="1"/>
</dbReference>
<keyword evidence="2" id="KW-1185">Reference proteome</keyword>
<dbReference type="GO" id="GO:0070573">
    <property type="term" value="F:metallodipeptidase activity"/>
    <property type="evidence" value="ECO:0007669"/>
    <property type="project" value="InterPro"/>
</dbReference>
<evidence type="ECO:0000313" key="2">
    <source>
        <dbReference type="Proteomes" id="UP000272908"/>
    </source>
</evidence>
<evidence type="ECO:0000313" key="1">
    <source>
        <dbReference type="EMBL" id="SUZ31824.1"/>
    </source>
</evidence>